<comment type="catalytic activity">
    <reaction evidence="1">
        <text>Hydrolysis of terminal, non-reducing beta-D-mannose residues in beta-D-mannosides.</text>
        <dbReference type="EC" id="3.2.1.25"/>
    </reaction>
</comment>
<evidence type="ECO:0000259" key="20">
    <source>
        <dbReference type="Pfam" id="PF17786"/>
    </source>
</evidence>
<feature type="domain" description="Mannosidase Ig/CBM-like" evidence="20">
    <location>
        <begin position="714"/>
        <end position="809"/>
    </location>
</feature>
<evidence type="ECO:0000256" key="4">
    <source>
        <dbReference type="ARBA" id="ARBA00004740"/>
    </source>
</evidence>
<dbReference type="GO" id="GO:0005576">
    <property type="term" value="C:extracellular region"/>
    <property type="evidence" value="ECO:0007669"/>
    <property type="project" value="UniProtKB-SubCell"/>
</dbReference>
<keyword evidence="8 17" id="KW-0732">Signal</keyword>
<evidence type="ECO:0000256" key="7">
    <source>
        <dbReference type="ARBA" id="ARBA00022525"/>
    </source>
</evidence>
<dbReference type="PANTHER" id="PTHR43730">
    <property type="entry name" value="BETA-MANNOSIDASE"/>
    <property type="match status" value="1"/>
</dbReference>
<comment type="caution">
    <text evidence="22">The sequence shown here is derived from an EMBL/GenBank/DDBJ whole genome shotgun (WGS) entry which is preliminary data.</text>
</comment>
<dbReference type="Proteomes" id="UP001233999">
    <property type="component" value="Unassembled WGS sequence"/>
</dbReference>
<dbReference type="SUPFAM" id="SSF51445">
    <property type="entry name" value="(Trans)glycosidases"/>
    <property type="match status" value="1"/>
</dbReference>
<dbReference type="FunFam" id="3.20.20.80:FF:000035">
    <property type="entry name" value="Mannosidase beta"/>
    <property type="match status" value="1"/>
</dbReference>
<evidence type="ECO:0000256" key="1">
    <source>
        <dbReference type="ARBA" id="ARBA00000829"/>
    </source>
</evidence>
<evidence type="ECO:0000259" key="19">
    <source>
        <dbReference type="Pfam" id="PF17753"/>
    </source>
</evidence>
<accession>A0AAD8A3I7</accession>
<dbReference type="SUPFAM" id="SSF49785">
    <property type="entry name" value="Galactose-binding domain-like"/>
    <property type="match status" value="1"/>
</dbReference>
<evidence type="ECO:0000256" key="17">
    <source>
        <dbReference type="SAM" id="SignalP"/>
    </source>
</evidence>
<dbReference type="EMBL" id="JASPKZ010003868">
    <property type="protein sequence ID" value="KAJ9591465.1"/>
    <property type="molecule type" value="Genomic_DNA"/>
</dbReference>
<dbReference type="InterPro" id="IPR054593">
    <property type="entry name" value="Beta-mannosidase-like_N2"/>
</dbReference>
<dbReference type="InterPro" id="IPR041447">
    <property type="entry name" value="Mannosidase_ig"/>
</dbReference>
<keyword evidence="11" id="KW-0458">Lysosome</keyword>
<feature type="signal peptide" evidence="17">
    <location>
        <begin position="1"/>
        <end position="20"/>
    </location>
</feature>
<feature type="domain" description="Beta-mannosidase Ig-fold" evidence="19">
    <location>
        <begin position="829"/>
        <end position="896"/>
    </location>
</feature>
<dbReference type="InterPro" id="IPR050887">
    <property type="entry name" value="Beta-mannosidase_GH2"/>
</dbReference>
<evidence type="ECO:0000256" key="5">
    <source>
        <dbReference type="ARBA" id="ARBA00011738"/>
    </source>
</evidence>
<dbReference type="Gene3D" id="2.60.120.260">
    <property type="entry name" value="Galactose-binding domain-like"/>
    <property type="match status" value="1"/>
</dbReference>
<feature type="domain" description="Glycoside hydrolase family 2 immunoglobulin-like beta-sandwich" evidence="18">
    <location>
        <begin position="240"/>
        <end position="334"/>
    </location>
</feature>
<dbReference type="Pfam" id="PF17786">
    <property type="entry name" value="Mannosidase_ig"/>
    <property type="match status" value="1"/>
</dbReference>
<dbReference type="GO" id="GO:0004567">
    <property type="term" value="F:beta-mannosidase activity"/>
    <property type="evidence" value="ECO:0007669"/>
    <property type="project" value="UniProtKB-EC"/>
</dbReference>
<comment type="pathway">
    <text evidence="4">Glycan metabolism; N-glycan degradation.</text>
</comment>
<evidence type="ECO:0000256" key="15">
    <source>
        <dbReference type="ARBA" id="ARBA00041069"/>
    </source>
</evidence>
<evidence type="ECO:0000256" key="2">
    <source>
        <dbReference type="ARBA" id="ARBA00004371"/>
    </source>
</evidence>
<evidence type="ECO:0000256" key="8">
    <source>
        <dbReference type="ARBA" id="ARBA00022729"/>
    </source>
</evidence>
<dbReference type="InterPro" id="IPR041625">
    <property type="entry name" value="Beta-mannosidase_Ig"/>
</dbReference>
<dbReference type="PANTHER" id="PTHR43730:SF1">
    <property type="entry name" value="BETA-MANNOSIDASE"/>
    <property type="match status" value="1"/>
</dbReference>
<keyword evidence="12" id="KW-0326">Glycosidase</keyword>
<organism evidence="22 23">
    <name type="scientific">Diploptera punctata</name>
    <name type="common">Pacific beetle cockroach</name>
    <dbReference type="NCBI Taxonomy" id="6984"/>
    <lineage>
        <taxon>Eukaryota</taxon>
        <taxon>Metazoa</taxon>
        <taxon>Ecdysozoa</taxon>
        <taxon>Arthropoda</taxon>
        <taxon>Hexapoda</taxon>
        <taxon>Insecta</taxon>
        <taxon>Pterygota</taxon>
        <taxon>Neoptera</taxon>
        <taxon>Polyneoptera</taxon>
        <taxon>Dictyoptera</taxon>
        <taxon>Blattodea</taxon>
        <taxon>Blaberoidea</taxon>
        <taxon>Blaberidae</taxon>
        <taxon>Diplopterinae</taxon>
        <taxon>Diploptera</taxon>
    </lineage>
</organism>
<evidence type="ECO:0000256" key="6">
    <source>
        <dbReference type="ARBA" id="ARBA00012754"/>
    </source>
</evidence>
<evidence type="ECO:0000256" key="14">
    <source>
        <dbReference type="ARBA" id="ARBA00038429"/>
    </source>
</evidence>
<dbReference type="Pfam" id="PF17753">
    <property type="entry name" value="Ig_mannosidase"/>
    <property type="match status" value="1"/>
</dbReference>
<dbReference type="Pfam" id="PF00703">
    <property type="entry name" value="Glyco_hydro_2"/>
    <property type="match status" value="1"/>
</dbReference>
<dbReference type="InterPro" id="IPR006102">
    <property type="entry name" value="Ig-like_GH2"/>
</dbReference>
<feature type="chain" id="PRO_5042058211" description="Beta-mannosidase B" evidence="17">
    <location>
        <begin position="21"/>
        <end position="900"/>
    </location>
</feature>
<evidence type="ECO:0000256" key="3">
    <source>
        <dbReference type="ARBA" id="ARBA00004613"/>
    </source>
</evidence>
<dbReference type="FunFam" id="2.60.120.260:FF:000060">
    <property type="entry name" value="Probable beta-mannosidase"/>
    <property type="match status" value="1"/>
</dbReference>
<dbReference type="GO" id="GO:0005975">
    <property type="term" value="P:carbohydrate metabolic process"/>
    <property type="evidence" value="ECO:0007669"/>
    <property type="project" value="InterPro"/>
</dbReference>
<evidence type="ECO:0000256" key="11">
    <source>
        <dbReference type="ARBA" id="ARBA00023228"/>
    </source>
</evidence>
<dbReference type="EC" id="3.2.1.25" evidence="6"/>
<sequence length="900" mass="103725">MISKIQLGLILPWFWIQIYSYEILLDHNKNDGTWMVRNENGTYKVAATVPGGIYTDLSVAGILTQDIYYRFNDIEYRWVSKENWTYSRTFEVSEDFLEKQQIFLVFYGIDTIASVYLNDQHIGDCENMFVRYSYNVKSIIHTGTNNIKVKILSPINEAKKRFEKQATNYIVPACVPDEYHGECHVNFLRKMQASFAWDWGPAFPSVGIWKSVVLEAFDIAVLREVMLQTVESNNKWSLYLNVFVETGNQTSNISGNFSASLTTYTNLVTVTKYETLSPYAPGFFNTILLLEIPKSQIQLWWPNGYGDQKLYPLEVVFSNEHNSKSTKTLKVGFRSIQLVQEPVAIGTGLTFYFKVNNVPIFAKGSNWIPSHVLPEKSAEPKRIEYLLESARIANMNMLRVWGGGLYESDLFYQLADEKGLLIWQDFMFACSMYPTDDNFLQSVSTEVTQQVRRLQHHPSIAIWAGNNENEAALRDNWYGTSNDFNRYKQDYITLYVDTIRNITLAQDNVRPFAVSSPSNGIESEEEGYVANNPSSTFYGDIHYYNYISNGWDPDTFKVTRFSSEYGYQSMPSFLSLTEVSIPSDLRLYSEFTRNRQHHPYGYPEIIAEIDYNLQYSHNLNDTEQYPIFIYFSQINQAMSYKTETEFYRRSRNLLTSDGQGLTMGALYWQLNDIWQAPSWASIEFNGKWKILHYFAKDFFAPILVSPYKRADGVLRVDLISDILTDMQCVLNIFVYKWNSLNPIYNISSNHTLNNASVTNAFNHDMKEFLQIAGCGANETTSKCFLYFTLTSLDGEEISPHNFLFPQPLKKLMNFTAPDITVASVSLAPNSQNVFEIELKTDKIALFVWLEAYNIPGHFSSNGFLMVKPNISITFVTKYNVDINKLHEAITIFSLGDYYKE</sequence>
<evidence type="ECO:0000256" key="10">
    <source>
        <dbReference type="ARBA" id="ARBA00023180"/>
    </source>
</evidence>
<evidence type="ECO:0000259" key="18">
    <source>
        <dbReference type="Pfam" id="PF00703"/>
    </source>
</evidence>
<evidence type="ECO:0000259" key="21">
    <source>
        <dbReference type="Pfam" id="PF22666"/>
    </source>
</evidence>
<feature type="domain" description="Beta-mannosidase-like galactose-binding" evidence="21">
    <location>
        <begin position="34"/>
        <end position="210"/>
    </location>
</feature>
<dbReference type="InterPro" id="IPR008979">
    <property type="entry name" value="Galactose-bd-like_sf"/>
</dbReference>
<reference evidence="22" key="2">
    <citation type="submission" date="2023-05" db="EMBL/GenBank/DDBJ databases">
        <authorList>
            <person name="Fouks B."/>
        </authorList>
    </citation>
    <scope>NUCLEOTIDE SEQUENCE</scope>
    <source>
        <strain evidence="22">Stay&amp;Tobe</strain>
        <tissue evidence="22">Testes</tissue>
    </source>
</reference>
<dbReference type="InterPro" id="IPR013783">
    <property type="entry name" value="Ig-like_fold"/>
</dbReference>
<comment type="subunit">
    <text evidence="5">Homodimer.</text>
</comment>
<reference evidence="22" key="1">
    <citation type="journal article" date="2023" name="IScience">
        <title>Live-bearing cockroach genome reveals convergent evolutionary mechanisms linked to viviparity in insects and beyond.</title>
        <authorList>
            <person name="Fouks B."/>
            <person name="Harrison M.C."/>
            <person name="Mikhailova A.A."/>
            <person name="Marchal E."/>
            <person name="English S."/>
            <person name="Carruthers M."/>
            <person name="Jennings E.C."/>
            <person name="Chiamaka E.L."/>
            <person name="Frigard R.A."/>
            <person name="Pippel M."/>
            <person name="Attardo G.M."/>
            <person name="Benoit J.B."/>
            <person name="Bornberg-Bauer E."/>
            <person name="Tobe S.S."/>
        </authorList>
    </citation>
    <scope>NUCLEOTIDE SEQUENCE</scope>
    <source>
        <strain evidence="22">Stay&amp;Tobe</strain>
    </source>
</reference>
<keyword evidence="7" id="KW-0964">Secreted</keyword>
<dbReference type="Gene3D" id="3.20.20.80">
    <property type="entry name" value="Glycosidases"/>
    <property type="match status" value="1"/>
</dbReference>
<dbReference type="InterPro" id="IPR017853">
    <property type="entry name" value="GH"/>
</dbReference>
<evidence type="ECO:0000313" key="22">
    <source>
        <dbReference type="EMBL" id="KAJ9591465.1"/>
    </source>
</evidence>
<proteinExistence type="inferred from homology"/>
<comment type="subcellular location">
    <subcellularLocation>
        <location evidence="2">Lysosome</location>
    </subcellularLocation>
    <subcellularLocation>
        <location evidence="3">Secreted</location>
    </subcellularLocation>
</comment>
<dbReference type="SUPFAM" id="SSF49303">
    <property type="entry name" value="beta-Galactosidase/glucuronidase domain"/>
    <property type="match status" value="2"/>
</dbReference>
<dbReference type="Gene3D" id="2.60.40.10">
    <property type="entry name" value="Immunoglobulins"/>
    <property type="match status" value="3"/>
</dbReference>
<evidence type="ECO:0000256" key="12">
    <source>
        <dbReference type="ARBA" id="ARBA00023295"/>
    </source>
</evidence>
<evidence type="ECO:0000256" key="9">
    <source>
        <dbReference type="ARBA" id="ARBA00022801"/>
    </source>
</evidence>
<evidence type="ECO:0000256" key="13">
    <source>
        <dbReference type="ARBA" id="ARBA00033445"/>
    </source>
</evidence>
<protein>
    <recommendedName>
        <fullName evidence="15">Beta-mannosidase B</fullName>
        <ecNumber evidence="6">3.2.1.25</ecNumber>
    </recommendedName>
    <alternativeName>
        <fullName evidence="13">Mannanase</fullName>
    </alternativeName>
    <alternativeName>
        <fullName evidence="16">Mannanase B</fullName>
    </alternativeName>
</protein>
<dbReference type="InterPro" id="IPR036156">
    <property type="entry name" value="Beta-gal/glucu_dom_sf"/>
</dbReference>
<dbReference type="Pfam" id="PF22666">
    <property type="entry name" value="Glyco_hydro_2_N2"/>
    <property type="match status" value="1"/>
</dbReference>
<keyword evidence="10" id="KW-0325">Glycoprotein</keyword>
<name>A0AAD8A3I7_DIPPU</name>
<dbReference type="GO" id="GO:0006516">
    <property type="term" value="P:glycoprotein catabolic process"/>
    <property type="evidence" value="ECO:0007669"/>
    <property type="project" value="TreeGrafter"/>
</dbReference>
<keyword evidence="9" id="KW-0378">Hydrolase</keyword>
<dbReference type="GO" id="GO:0005764">
    <property type="term" value="C:lysosome"/>
    <property type="evidence" value="ECO:0007669"/>
    <property type="project" value="UniProtKB-SubCell"/>
</dbReference>
<evidence type="ECO:0000313" key="23">
    <source>
        <dbReference type="Proteomes" id="UP001233999"/>
    </source>
</evidence>
<evidence type="ECO:0000256" key="16">
    <source>
        <dbReference type="ARBA" id="ARBA00041614"/>
    </source>
</evidence>
<dbReference type="AlphaFoldDB" id="A0AAD8A3I7"/>
<gene>
    <name evidence="22" type="ORF">L9F63_002071</name>
</gene>
<comment type="similarity">
    <text evidence="14">Belongs to the glycosyl hydrolase 2 family. Beta-mannosidase B subfamily.</text>
</comment>
<keyword evidence="23" id="KW-1185">Reference proteome</keyword>